<feature type="chain" id="PRO_5001529786" evidence="2">
    <location>
        <begin position="22"/>
        <end position="194"/>
    </location>
</feature>
<name>A0A024GVW8_9STRA</name>
<dbReference type="EMBL" id="CAIX01000886">
    <property type="protein sequence ID" value="CCI50638.1"/>
    <property type="molecule type" value="Genomic_DNA"/>
</dbReference>
<keyword evidence="2" id="KW-0732">Signal</keyword>
<dbReference type="AlphaFoldDB" id="A0A024GVW8"/>
<comment type="caution">
    <text evidence="3">The sequence shown here is derived from an EMBL/GenBank/DDBJ whole genome shotgun (WGS) entry which is preliminary data.</text>
</comment>
<accession>A0A024GVW8</accession>
<keyword evidence="4" id="KW-1185">Reference proteome</keyword>
<evidence type="ECO:0000313" key="4">
    <source>
        <dbReference type="Proteomes" id="UP000053237"/>
    </source>
</evidence>
<proteinExistence type="predicted"/>
<dbReference type="Proteomes" id="UP000053237">
    <property type="component" value="Unassembled WGS sequence"/>
</dbReference>
<organism evidence="3 4">
    <name type="scientific">Albugo candida</name>
    <dbReference type="NCBI Taxonomy" id="65357"/>
    <lineage>
        <taxon>Eukaryota</taxon>
        <taxon>Sar</taxon>
        <taxon>Stramenopiles</taxon>
        <taxon>Oomycota</taxon>
        <taxon>Peronosporomycetes</taxon>
        <taxon>Albuginales</taxon>
        <taxon>Albuginaceae</taxon>
        <taxon>Albugo</taxon>
    </lineage>
</organism>
<evidence type="ECO:0000256" key="1">
    <source>
        <dbReference type="SAM" id="MobiDB-lite"/>
    </source>
</evidence>
<gene>
    <name evidence="3" type="ORF">BN9_126430</name>
</gene>
<evidence type="ECO:0000313" key="3">
    <source>
        <dbReference type="EMBL" id="CCI50638.1"/>
    </source>
</evidence>
<feature type="region of interest" description="Disordered" evidence="1">
    <location>
        <begin position="141"/>
        <end position="172"/>
    </location>
</feature>
<protein>
    <submittedName>
        <fullName evidence="3">Uncharacterized protein</fullName>
    </submittedName>
</protein>
<feature type="signal peptide" evidence="2">
    <location>
        <begin position="1"/>
        <end position="21"/>
    </location>
</feature>
<feature type="compositionally biased region" description="Polar residues" evidence="1">
    <location>
        <begin position="147"/>
        <end position="162"/>
    </location>
</feature>
<reference evidence="3 4" key="1">
    <citation type="submission" date="2012-05" db="EMBL/GenBank/DDBJ databases">
        <title>Recombination and specialization in a pathogen metapopulation.</title>
        <authorList>
            <person name="Gardiner A."/>
            <person name="Kemen E."/>
            <person name="Schultz-Larsen T."/>
            <person name="MacLean D."/>
            <person name="Van Oosterhout C."/>
            <person name="Jones J.D.G."/>
        </authorList>
    </citation>
    <scope>NUCLEOTIDE SEQUENCE [LARGE SCALE GENOMIC DNA]</scope>
    <source>
        <strain evidence="3 4">Ac Nc2</strain>
    </source>
</reference>
<evidence type="ECO:0000256" key="2">
    <source>
        <dbReference type="SAM" id="SignalP"/>
    </source>
</evidence>
<dbReference type="InParanoid" id="A0A024GVW8"/>
<sequence>MRISLTFTNFFAILHLEGVSATTAGYYLKYWRSIPKDNSRELTTGPNYPEGSAHIAPFSPLVHEKTPPHVQITTMGCATFASCFKLPAKVKRQAIQRPQPMKIKRRTDRDDYIPDSKVMTSGEFFERAPYTHQIRVEADVTDDDLSKSTANSDDGTIKSEVTQQEDKEAAKKKTGYLKSIKKNLKKVLKHMLTP</sequence>